<keyword evidence="2" id="KW-0812">Transmembrane</keyword>
<keyword evidence="2" id="KW-1133">Transmembrane helix</keyword>
<dbReference type="Gene3D" id="1.20.1250.20">
    <property type="entry name" value="MFS general substrate transporter like domains"/>
    <property type="match status" value="1"/>
</dbReference>
<evidence type="ECO:0000256" key="2">
    <source>
        <dbReference type="SAM" id="Phobius"/>
    </source>
</evidence>
<keyword evidence="4" id="KW-1185">Reference proteome</keyword>
<evidence type="ECO:0000313" key="3">
    <source>
        <dbReference type="EMBL" id="GJT53237.1"/>
    </source>
</evidence>
<keyword evidence="2" id="KW-0472">Membrane</keyword>
<protein>
    <submittedName>
        <fullName evidence="3">NRT1/ PTR family 4.3-like protein</fullName>
    </submittedName>
</protein>
<feature type="transmembrane region" description="Helical" evidence="2">
    <location>
        <begin position="146"/>
        <end position="163"/>
    </location>
</feature>
<evidence type="ECO:0000256" key="1">
    <source>
        <dbReference type="ARBA" id="ARBA00044504"/>
    </source>
</evidence>
<dbReference type="EMBL" id="BQNB010016568">
    <property type="protein sequence ID" value="GJT53237.1"/>
    <property type="molecule type" value="Genomic_DNA"/>
</dbReference>
<organism evidence="3 4">
    <name type="scientific">Tanacetum coccineum</name>
    <dbReference type="NCBI Taxonomy" id="301880"/>
    <lineage>
        <taxon>Eukaryota</taxon>
        <taxon>Viridiplantae</taxon>
        <taxon>Streptophyta</taxon>
        <taxon>Embryophyta</taxon>
        <taxon>Tracheophyta</taxon>
        <taxon>Spermatophyta</taxon>
        <taxon>Magnoliopsida</taxon>
        <taxon>eudicotyledons</taxon>
        <taxon>Gunneridae</taxon>
        <taxon>Pentapetalae</taxon>
        <taxon>asterids</taxon>
        <taxon>campanulids</taxon>
        <taxon>Asterales</taxon>
        <taxon>Asteraceae</taxon>
        <taxon>Asteroideae</taxon>
        <taxon>Anthemideae</taxon>
        <taxon>Anthemidinae</taxon>
        <taxon>Tanacetum</taxon>
    </lineage>
</organism>
<name>A0ABQ5EQR0_9ASTR</name>
<dbReference type="InterPro" id="IPR036259">
    <property type="entry name" value="MFS_trans_sf"/>
</dbReference>
<comment type="caution">
    <text evidence="3">The sequence shown here is derived from an EMBL/GenBank/DDBJ whole genome shotgun (WGS) entry which is preliminary data.</text>
</comment>
<accession>A0ABQ5EQR0</accession>
<comment type="similarity">
    <text evidence="1">Belongs to the major facilitator superfamily. Phosphate:H(+) symporter (TC 2.A.1.9) family.</text>
</comment>
<dbReference type="Proteomes" id="UP001151760">
    <property type="component" value="Unassembled WGS sequence"/>
</dbReference>
<reference evidence="3" key="1">
    <citation type="journal article" date="2022" name="Int. J. Mol. Sci.">
        <title>Draft Genome of Tanacetum Coccineum: Genomic Comparison of Closely Related Tanacetum-Family Plants.</title>
        <authorList>
            <person name="Yamashiro T."/>
            <person name="Shiraishi A."/>
            <person name="Nakayama K."/>
            <person name="Satake H."/>
        </authorList>
    </citation>
    <scope>NUCLEOTIDE SEQUENCE</scope>
</reference>
<proteinExistence type="inferred from homology"/>
<sequence>MIKRSRTRPKRRPTYTKWCAPVVVVKVIGLGFVKVKGERCDDDSFLKLYFTLLKGVFVKEHIHSRTPPPEAVDATQKMEMTVKKLQKMAGVAIFCVLWDPGHGMDTAIYHRPSSDQILEPLHIDPLLTVKGMPECQTISRAKGVEALIFFVALYLVALGSGCMKQKMLARGALSTSKSDFNGYYLHSTTLFNAACFSFSMGELIALILIVWIHLMACCRHIHEWDYKTKERAWICNYLA</sequence>
<gene>
    <name evidence="3" type="ORF">Tco_0988291</name>
</gene>
<reference evidence="3" key="2">
    <citation type="submission" date="2022-01" db="EMBL/GenBank/DDBJ databases">
        <authorList>
            <person name="Yamashiro T."/>
            <person name="Shiraishi A."/>
            <person name="Satake H."/>
            <person name="Nakayama K."/>
        </authorList>
    </citation>
    <scope>NUCLEOTIDE SEQUENCE</scope>
</reference>
<evidence type="ECO:0000313" key="4">
    <source>
        <dbReference type="Proteomes" id="UP001151760"/>
    </source>
</evidence>
<feature type="transmembrane region" description="Helical" evidence="2">
    <location>
        <begin position="183"/>
        <end position="212"/>
    </location>
</feature>